<evidence type="ECO:0000313" key="2">
    <source>
        <dbReference type="EMBL" id="QBM28457.1"/>
    </source>
</evidence>
<evidence type="ECO:0000256" key="1">
    <source>
        <dbReference type="SAM" id="MobiDB-lite"/>
    </source>
</evidence>
<name>A0A4P6WXR7_HYDPS</name>
<protein>
    <submittedName>
        <fullName evidence="2">Uncharacterized protein</fullName>
    </submittedName>
</protein>
<proteinExistence type="predicted"/>
<feature type="region of interest" description="Disordered" evidence="1">
    <location>
        <begin position="69"/>
        <end position="91"/>
    </location>
</feature>
<dbReference type="Proteomes" id="UP000293912">
    <property type="component" value="Chromosome"/>
</dbReference>
<organism evidence="2 3">
    <name type="scientific">Hydrogenophaga pseudoflava</name>
    <name type="common">Pseudomonas carboxydoflava</name>
    <dbReference type="NCBI Taxonomy" id="47421"/>
    <lineage>
        <taxon>Bacteria</taxon>
        <taxon>Pseudomonadati</taxon>
        <taxon>Pseudomonadota</taxon>
        <taxon>Betaproteobacteria</taxon>
        <taxon>Burkholderiales</taxon>
        <taxon>Comamonadaceae</taxon>
        <taxon>Hydrogenophaga</taxon>
    </lineage>
</organism>
<gene>
    <name evidence="2" type="ORF">HPF_12225</name>
</gene>
<keyword evidence="3" id="KW-1185">Reference proteome</keyword>
<evidence type="ECO:0000313" key="3">
    <source>
        <dbReference type="Proteomes" id="UP000293912"/>
    </source>
</evidence>
<dbReference type="KEGG" id="hpse:HPF_12225"/>
<sequence>MNPRPQNEPKPIRLVFELARADNPRLYDELARFPQGAKRVNRLRVLAYDGLLAQYGVFAVDEARQVPPPVASEVPRSATLTNDVFGPSLEE</sequence>
<dbReference type="RefSeq" id="WP_133156758.1">
    <property type="nucleotide sequence ID" value="NZ_CP037867.1"/>
</dbReference>
<dbReference type="AlphaFoldDB" id="A0A4P6WXR7"/>
<reference evidence="2 3" key="1">
    <citation type="submission" date="2019-03" db="EMBL/GenBank/DDBJ databases">
        <authorList>
            <person name="Sebastian G."/>
            <person name="Baumann P."/>
            <person name="Ruckert C."/>
            <person name="Kalinowski J."/>
            <person name="Nebel B."/>
            <person name="Takors R."/>
            <person name="Blombach B."/>
        </authorList>
    </citation>
    <scope>NUCLEOTIDE SEQUENCE [LARGE SCALE GENOMIC DNA]</scope>
    <source>
        <strain evidence="2 3">DSM 1084</strain>
    </source>
</reference>
<accession>A0A4P6WXR7</accession>
<dbReference type="EMBL" id="CP037867">
    <property type="protein sequence ID" value="QBM28457.1"/>
    <property type="molecule type" value="Genomic_DNA"/>
</dbReference>